<evidence type="ECO:0000256" key="1">
    <source>
        <dbReference type="SAM" id="MobiDB-lite"/>
    </source>
</evidence>
<keyword evidence="2" id="KW-1133">Transmembrane helix</keyword>
<feature type="transmembrane region" description="Helical" evidence="2">
    <location>
        <begin position="20"/>
        <end position="38"/>
    </location>
</feature>
<dbReference type="PANTHER" id="PTHR38848">
    <property type="entry name" value="G-PROTEIN COUPLED RECEPTORS FAMILY 3 PROFILE DOMAIN-CONTAINING PROTEIN"/>
    <property type="match status" value="1"/>
</dbReference>
<feature type="transmembrane region" description="Helical" evidence="2">
    <location>
        <begin position="124"/>
        <end position="145"/>
    </location>
</feature>
<feature type="transmembrane region" description="Helical" evidence="2">
    <location>
        <begin position="50"/>
        <end position="70"/>
    </location>
</feature>
<keyword evidence="2" id="KW-0472">Membrane</keyword>
<proteinExistence type="predicted"/>
<protein>
    <recommendedName>
        <fullName evidence="5">G-protein coupled receptors family 2 profile 2 domain-containing protein</fullName>
    </recommendedName>
</protein>
<feature type="transmembrane region" description="Helical" evidence="2">
    <location>
        <begin position="206"/>
        <end position="228"/>
    </location>
</feature>
<dbReference type="EMBL" id="KV921481">
    <property type="protein sequence ID" value="ORE14260.1"/>
    <property type="molecule type" value="Genomic_DNA"/>
</dbReference>
<name>A0A1X0RQI1_RHIZD</name>
<evidence type="ECO:0000313" key="4">
    <source>
        <dbReference type="Proteomes" id="UP000242381"/>
    </source>
</evidence>
<evidence type="ECO:0000313" key="3">
    <source>
        <dbReference type="EMBL" id="ORE14260.1"/>
    </source>
</evidence>
<gene>
    <name evidence="3" type="ORF">BCV71DRAFT_229382</name>
</gene>
<dbReference type="VEuPathDB" id="FungiDB:BCV72DRAFT_324737"/>
<sequence length="337" mass="38058">MPINMISSTQPDGGELTAKLVSLFSSTILSVLYGVKTYNVQFKYLTYSRWLILLLYIFSWAFAVISMLLVTTNNGNYTSCLLTVMICDILYCATKIVIYAWLIEKIYVVSATRQSRWSNKSYRFNLGLLLPYIAIFILMIVYHRAYIEPNGYCIIGIAPPGTIPLIIYDFAINLYMTVFFVRPLLKLGGLGIFNNTANSRLHEVALRTLVASVVCLVVSFANILSLILLDGRERGLLCMTCCTMDVTINVITIHWVTSQAPGKRSKETDVQSTHFSETHEQTMCRKEERDIVGFDTVNLNMSYEKTPVEDDHSSTEAGEFAPSFQESQTSRKTLTKL</sequence>
<feature type="transmembrane region" description="Helical" evidence="2">
    <location>
        <begin position="82"/>
        <end position="103"/>
    </location>
</feature>
<evidence type="ECO:0000256" key="2">
    <source>
        <dbReference type="SAM" id="Phobius"/>
    </source>
</evidence>
<dbReference type="Proteomes" id="UP000242381">
    <property type="component" value="Unassembled WGS sequence"/>
</dbReference>
<dbReference type="PANTHER" id="PTHR38848:SF3">
    <property type="entry name" value="G-PROTEIN COUPLED RECEPTORS FAMILY 3 PROFILE DOMAIN-CONTAINING PROTEIN"/>
    <property type="match status" value="1"/>
</dbReference>
<keyword evidence="2" id="KW-0812">Transmembrane</keyword>
<feature type="transmembrane region" description="Helical" evidence="2">
    <location>
        <begin position="165"/>
        <end position="185"/>
    </location>
</feature>
<feature type="region of interest" description="Disordered" evidence="1">
    <location>
        <begin position="305"/>
        <end position="337"/>
    </location>
</feature>
<dbReference type="AlphaFoldDB" id="A0A1X0RQI1"/>
<evidence type="ECO:0008006" key="5">
    <source>
        <dbReference type="Google" id="ProtNLM"/>
    </source>
</evidence>
<accession>A0A1X0RQI1</accession>
<organism evidence="3 4">
    <name type="scientific">Rhizopus microsporus</name>
    <dbReference type="NCBI Taxonomy" id="58291"/>
    <lineage>
        <taxon>Eukaryota</taxon>
        <taxon>Fungi</taxon>
        <taxon>Fungi incertae sedis</taxon>
        <taxon>Mucoromycota</taxon>
        <taxon>Mucoromycotina</taxon>
        <taxon>Mucoromycetes</taxon>
        <taxon>Mucorales</taxon>
        <taxon>Mucorineae</taxon>
        <taxon>Rhizopodaceae</taxon>
        <taxon>Rhizopus</taxon>
    </lineage>
</organism>
<dbReference type="OMA" id="IHWVTTS"/>
<feature type="compositionally biased region" description="Polar residues" evidence="1">
    <location>
        <begin position="324"/>
        <end position="337"/>
    </location>
</feature>
<reference evidence="3 4" key="1">
    <citation type="journal article" date="2016" name="Proc. Natl. Acad. Sci. U.S.A.">
        <title>Lipid metabolic changes in an early divergent fungus govern the establishment of a mutualistic symbiosis with endobacteria.</title>
        <authorList>
            <person name="Lastovetsky O.A."/>
            <person name="Gaspar M.L."/>
            <person name="Mondo S.J."/>
            <person name="LaButti K.M."/>
            <person name="Sandor L."/>
            <person name="Grigoriev I.V."/>
            <person name="Henry S.A."/>
            <person name="Pawlowska T.E."/>
        </authorList>
    </citation>
    <scope>NUCLEOTIDE SEQUENCE [LARGE SCALE GENOMIC DNA]</scope>
    <source>
        <strain evidence="3 4">ATCC 11559</strain>
    </source>
</reference>